<organism evidence="1 2">
    <name type="scientific">Gymnopilus junonius</name>
    <name type="common">Spectacular rustgill mushroom</name>
    <name type="synonym">Gymnopilus spectabilis subsp. junonius</name>
    <dbReference type="NCBI Taxonomy" id="109634"/>
    <lineage>
        <taxon>Eukaryota</taxon>
        <taxon>Fungi</taxon>
        <taxon>Dikarya</taxon>
        <taxon>Basidiomycota</taxon>
        <taxon>Agaricomycotina</taxon>
        <taxon>Agaricomycetes</taxon>
        <taxon>Agaricomycetidae</taxon>
        <taxon>Agaricales</taxon>
        <taxon>Agaricineae</taxon>
        <taxon>Hymenogastraceae</taxon>
        <taxon>Gymnopilus</taxon>
    </lineage>
</organism>
<gene>
    <name evidence="1" type="ORF">CPB84DRAFT_1793950</name>
</gene>
<keyword evidence="2" id="KW-1185">Reference proteome</keyword>
<proteinExistence type="predicted"/>
<comment type="caution">
    <text evidence="1">The sequence shown here is derived from an EMBL/GenBank/DDBJ whole genome shotgun (WGS) entry which is preliminary data.</text>
</comment>
<reference evidence="1" key="1">
    <citation type="submission" date="2020-11" db="EMBL/GenBank/DDBJ databases">
        <authorList>
            <consortium name="DOE Joint Genome Institute"/>
            <person name="Ahrendt S."/>
            <person name="Riley R."/>
            <person name="Andreopoulos W."/>
            <person name="LaButti K."/>
            <person name="Pangilinan J."/>
            <person name="Ruiz-duenas F.J."/>
            <person name="Barrasa J.M."/>
            <person name="Sanchez-Garcia M."/>
            <person name="Camarero S."/>
            <person name="Miyauchi S."/>
            <person name="Serrano A."/>
            <person name="Linde D."/>
            <person name="Babiker R."/>
            <person name="Drula E."/>
            <person name="Ayuso-Fernandez I."/>
            <person name="Pacheco R."/>
            <person name="Padilla G."/>
            <person name="Ferreira P."/>
            <person name="Barriuso J."/>
            <person name="Kellner H."/>
            <person name="Castanera R."/>
            <person name="Alfaro M."/>
            <person name="Ramirez L."/>
            <person name="Pisabarro A.G."/>
            <person name="Kuo A."/>
            <person name="Tritt A."/>
            <person name="Lipzen A."/>
            <person name="He G."/>
            <person name="Yan M."/>
            <person name="Ng V."/>
            <person name="Cullen D."/>
            <person name="Martin F."/>
            <person name="Rosso M.-N."/>
            <person name="Henrissat B."/>
            <person name="Hibbett D."/>
            <person name="Martinez A.T."/>
            <person name="Grigoriev I.V."/>
        </authorList>
    </citation>
    <scope>NUCLEOTIDE SEQUENCE</scope>
    <source>
        <strain evidence="1">AH 44721</strain>
    </source>
</reference>
<evidence type="ECO:0000313" key="2">
    <source>
        <dbReference type="Proteomes" id="UP000724874"/>
    </source>
</evidence>
<evidence type="ECO:0008006" key="3">
    <source>
        <dbReference type="Google" id="ProtNLM"/>
    </source>
</evidence>
<sequence>MPDEALSTPIVNNQFSAQDADITIQSSDDILFKLHRSSLAATTGAFPGPEINTQEEIVHLTEPAKVLEVIFQYVYPRRHPDLKDLDFDTLLQTAEAVEKYEVFAAMNTCEWRLSEFLPDHAAEILAYSIKHGYPESINKAGLVLSRTPHLDVVQILPSHGTISLLKYQGTRQKIFDDAVRYVEKLPSGSRCTLQSRKHGNHHQYLFDPHVCPCCRFSLLCWITKLSKIRTSSPSVNDDTMENPWCSECLGKILKKILEDGIASVPPFTDFLKAAPSIA</sequence>
<dbReference type="Gene3D" id="3.30.710.10">
    <property type="entry name" value="Potassium Channel Kv1.1, Chain A"/>
    <property type="match status" value="1"/>
</dbReference>
<protein>
    <recommendedName>
        <fullName evidence="3">BTB domain-containing protein</fullName>
    </recommendedName>
</protein>
<dbReference type="EMBL" id="JADNYJ010000156">
    <property type="protein sequence ID" value="KAF8878667.1"/>
    <property type="molecule type" value="Genomic_DNA"/>
</dbReference>
<dbReference type="AlphaFoldDB" id="A0A9P5TIC7"/>
<dbReference type="Proteomes" id="UP000724874">
    <property type="component" value="Unassembled WGS sequence"/>
</dbReference>
<dbReference type="SUPFAM" id="SSF54695">
    <property type="entry name" value="POZ domain"/>
    <property type="match status" value="1"/>
</dbReference>
<dbReference type="OrthoDB" id="3184970at2759"/>
<dbReference type="InterPro" id="IPR011333">
    <property type="entry name" value="SKP1/BTB/POZ_sf"/>
</dbReference>
<accession>A0A9P5TIC7</accession>
<evidence type="ECO:0000313" key="1">
    <source>
        <dbReference type="EMBL" id="KAF8878667.1"/>
    </source>
</evidence>
<name>A0A9P5TIC7_GYMJU</name>